<dbReference type="SUPFAM" id="SSF48350">
    <property type="entry name" value="GTPase activation domain, GAP"/>
    <property type="match status" value="1"/>
</dbReference>
<feature type="compositionally biased region" description="Low complexity" evidence="1">
    <location>
        <begin position="500"/>
        <end position="524"/>
    </location>
</feature>
<feature type="compositionally biased region" description="Polar residues" evidence="1">
    <location>
        <begin position="452"/>
        <end position="467"/>
    </location>
</feature>
<feature type="compositionally biased region" description="Basic and acidic residues" evidence="1">
    <location>
        <begin position="278"/>
        <end position="290"/>
    </location>
</feature>
<evidence type="ECO:0000256" key="1">
    <source>
        <dbReference type="SAM" id="MobiDB-lite"/>
    </source>
</evidence>
<dbReference type="Gene3D" id="2.20.70.10">
    <property type="match status" value="1"/>
</dbReference>
<dbReference type="EMBL" id="JAIZAY010000001">
    <property type="protein sequence ID" value="KAJ8050838.1"/>
    <property type="molecule type" value="Genomic_DNA"/>
</dbReference>
<feature type="compositionally biased region" description="Low complexity" evidence="1">
    <location>
        <begin position="367"/>
        <end position="401"/>
    </location>
</feature>
<comment type="caution">
    <text evidence="5">The sequence shown here is derived from an EMBL/GenBank/DDBJ whole genome shotgun (WGS) entry which is preliminary data.</text>
</comment>
<dbReference type="AlphaFoldDB" id="A0A9Q1CSY3"/>
<dbReference type="Proteomes" id="UP001152320">
    <property type="component" value="Chromosome 1"/>
</dbReference>
<dbReference type="InterPro" id="IPR000198">
    <property type="entry name" value="RhoGAP_dom"/>
</dbReference>
<dbReference type="InterPro" id="IPR008936">
    <property type="entry name" value="Rho_GTPase_activation_prot"/>
</dbReference>
<feature type="compositionally biased region" description="Polar residues" evidence="1">
    <location>
        <begin position="238"/>
        <end position="247"/>
    </location>
</feature>
<dbReference type="FunFam" id="1.10.555.10:FF:000045">
    <property type="entry name" value="RhoGAP domain containing protein"/>
    <property type="match status" value="1"/>
</dbReference>
<name>A0A9Q1CSY3_HOLLE</name>
<dbReference type="Pfam" id="PF00620">
    <property type="entry name" value="RhoGAP"/>
    <property type="match status" value="1"/>
</dbReference>
<evidence type="ECO:0000313" key="6">
    <source>
        <dbReference type="Proteomes" id="UP001152320"/>
    </source>
</evidence>
<proteinExistence type="predicted"/>
<organism evidence="5 6">
    <name type="scientific">Holothuria leucospilota</name>
    <name type="common">Black long sea cucumber</name>
    <name type="synonym">Mertensiothuria leucospilota</name>
    <dbReference type="NCBI Taxonomy" id="206669"/>
    <lineage>
        <taxon>Eukaryota</taxon>
        <taxon>Metazoa</taxon>
        <taxon>Echinodermata</taxon>
        <taxon>Eleutherozoa</taxon>
        <taxon>Echinozoa</taxon>
        <taxon>Holothuroidea</taxon>
        <taxon>Aspidochirotacea</taxon>
        <taxon>Aspidochirotida</taxon>
        <taxon>Holothuriidae</taxon>
        <taxon>Holothuria</taxon>
    </lineage>
</organism>
<feature type="region of interest" description="Disordered" evidence="1">
    <location>
        <begin position="193"/>
        <end position="424"/>
    </location>
</feature>
<dbReference type="InterPro" id="IPR036020">
    <property type="entry name" value="WW_dom_sf"/>
</dbReference>
<evidence type="ECO:0000259" key="3">
    <source>
        <dbReference type="PROSITE" id="PS50238"/>
    </source>
</evidence>
<feature type="compositionally biased region" description="Basic and acidic residues" evidence="1">
    <location>
        <begin position="93"/>
        <end position="103"/>
    </location>
</feature>
<dbReference type="PROSITE" id="PS50020">
    <property type="entry name" value="WW_DOMAIN_2"/>
    <property type="match status" value="1"/>
</dbReference>
<dbReference type="FunFam" id="2.20.70.10:FF:000022">
    <property type="entry name" value="Rho GTPase activating protein 39"/>
    <property type="match status" value="1"/>
</dbReference>
<sequence length="1177" mass="132782">MMTEGQVEWVEIIEPKSQRPMYGNLRTGELAWHPPLNASVKKRDNNQWWELFDPNTSRFYYYNEMLQQTVWHRPQNCDIIPLAKLQTLKLNTEARSDDSEASKLRQNQGQHRHRHHHKHHHHRHHHNHPSSDDLSSPNRGGDTRQHRRRSSEQLDRQQLHETAPSIQHGRSIHQIPAARSTAAFNSPRVQRAPLQPIDTSQRSYPHNQSFHGRSRSESAPMEYLGGAVPDPKVRKLNENNPIQQQVMVQRESALTRRDMSQETYVESTASNVSQSSDHSQDFLTAERSESRSSQSSHHSREGYGTHPRAPPSDSSSVSHGKPNQKTRDSNEKSPSRTHTGGGRQVTSPKVQKRMPKMGVRAAIRQHQTQQAPPTGQGMPQGQGMPPGYPAVSSSASGIVHSHSGEHFNQFYPGGHHPSHVMVQPGDQNHHLRVRQGEHPPLVQSMSYHGRPSQRTTTPDSLSSQESYPAQPMLVPYAVTTIATPPDIRSSRHAAHKHSDSQLSQSSQVSYNSQQSLSSQHSDSSARPVTSDSHSHVSQSSDDVSFNSDMRNASIDSTGGMGYVAANVHAIANANLSPEHHPQGSGDVRSTIYMNTEFIHQKEKEKEQLEKLREMDKRDAERAGSPTLPLNIHRPQRPGSGQNAISNGSQDENTVEELSDKEPVSEIEALLNHSFDTEGTEESSRETSTNVDTSSPLHTPGSPLSPGSNQGSNPANFFHASLQRGQKLDSDVPSSGGPTGAPPMERSISVQEQRPSSAKHGTIPASMKTSPSLTVMGQPKKPSSSESDLENYAAENLNRHKKGLLRKKVSLSNMLSWTKEPIKKPMLITGDKAVKKEAVETFKLIQSYMGDRPFKGTTKENLCLELISKGWSLVPLRDEIYMQLCRQTTDNYFEESLRAGWELLSIALNFFPPTQTFFTYLDNYIRKHTDGEYDLRKVPVKDYSEYCLKRLERCFKLGARKGTKSISQEEIHLAKESIFNPSMFGELLEDVMALQKTRFPDRKLPWIVVALTEEVHRLGAPKTEGIFRVPGDIDEVNSLKLRCDQWLPLECVDPHVPASLLKFWYRELYEPLIPMEFYDRCIEHCEDITQAQKIIDELPEINRLTLCHFIRFLQGFVKEDIIASTKMDINNLAMVMAPDILRCDSENPHIIFENTRKEMSFLRTLICHQDTSFMEGII</sequence>
<feature type="domain" description="MyTH4" evidence="4">
    <location>
        <begin position="816"/>
        <end position="972"/>
    </location>
</feature>
<dbReference type="PANTHER" id="PTHR45876:SF8">
    <property type="entry name" value="FI04035P"/>
    <property type="match status" value="1"/>
</dbReference>
<feature type="region of interest" description="Disordered" evidence="1">
    <location>
        <begin position="441"/>
        <end position="470"/>
    </location>
</feature>
<reference evidence="5" key="1">
    <citation type="submission" date="2021-10" db="EMBL/GenBank/DDBJ databases">
        <title>Tropical sea cucumber genome reveals ecological adaptation and Cuvierian tubules defense mechanism.</title>
        <authorList>
            <person name="Chen T."/>
        </authorList>
    </citation>
    <scope>NUCLEOTIDE SEQUENCE</scope>
    <source>
        <strain evidence="5">Nanhai2018</strain>
        <tissue evidence="5">Muscle</tissue>
    </source>
</reference>
<dbReference type="PROSITE" id="PS51016">
    <property type="entry name" value="MYTH4"/>
    <property type="match status" value="1"/>
</dbReference>
<dbReference type="InterPro" id="IPR038185">
    <property type="entry name" value="MyTH4_dom_sf"/>
</dbReference>
<dbReference type="GO" id="GO:0005737">
    <property type="term" value="C:cytoplasm"/>
    <property type="evidence" value="ECO:0007669"/>
    <property type="project" value="TreeGrafter"/>
</dbReference>
<feature type="compositionally biased region" description="Polar residues" evidence="1">
    <location>
        <begin position="312"/>
        <end position="323"/>
    </location>
</feature>
<feature type="compositionally biased region" description="Polar residues" evidence="1">
    <location>
        <begin position="197"/>
        <end position="211"/>
    </location>
</feature>
<protein>
    <submittedName>
        <fullName evidence="5">Rho GTPase-activating protein 39</fullName>
    </submittedName>
</protein>
<dbReference type="InterPro" id="IPR000857">
    <property type="entry name" value="MyTH4_dom"/>
</dbReference>
<dbReference type="SMART" id="SM00324">
    <property type="entry name" value="RhoGAP"/>
    <property type="match status" value="1"/>
</dbReference>
<feature type="compositionally biased region" description="Polar residues" evidence="1">
    <location>
        <begin position="704"/>
        <end position="714"/>
    </location>
</feature>
<feature type="domain" description="Rho-GAP" evidence="3">
    <location>
        <begin position="985"/>
        <end position="1172"/>
    </location>
</feature>
<dbReference type="Pfam" id="PF00784">
    <property type="entry name" value="MyTH4"/>
    <property type="match status" value="1"/>
</dbReference>
<feature type="compositionally biased region" description="Basic residues" evidence="1">
    <location>
        <begin position="110"/>
        <end position="128"/>
    </location>
</feature>
<keyword evidence="6" id="KW-1185">Reference proteome</keyword>
<dbReference type="PANTHER" id="PTHR45876">
    <property type="entry name" value="FI04035P"/>
    <property type="match status" value="1"/>
</dbReference>
<feature type="compositionally biased region" description="Polar residues" evidence="1">
    <location>
        <begin position="261"/>
        <end position="277"/>
    </location>
</feature>
<dbReference type="Gene3D" id="1.10.555.10">
    <property type="entry name" value="Rho GTPase activation protein"/>
    <property type="match status" value="1"/>
</dbReference>
<evidence type="ECO:0000259" key="4">
    <source>
        <dbReference type="PROSITE" id="PS51016"/>
    </source>
</evidence>
<feature type="region of interest" description="Disordered" evidence="1">
    <location>
        <begin position="613"/>
        <end position="787"/>
    </location>
</feature>
<dbReference type="PROSITE" id="PS50238">
    <property type="entry name" value="RHOGAP"/>
    <property type="match status" value="1"/>
</dbReference>
<dbReference type="OrthoDB" id="437889at2759"/>
<dbReference type="GO" id="GO:0005096">
    <property type="term" value="F:GTPase activator activity"/>
    <property type="evidence" value="ECO:0007669"/>
    <property type="project" value="TreeGrafter"/>
</dbReference>
<feature type="region of interest" description="Disordered" evidence="1">
    <location>
        <begin position="489"/>
        <end position="550"/>
    </location>
</feature>
<accession>A0A9Q1CSY3</accession>
<feature type="compositionally biased region" description="Basic and acidic residues" evidence="1">
    <location>
        <begin position="150"/>
        <end position="159"/>
    </location>
</feature>
<evidence type="ECO:0000313" key="5">
    <source>
        <dbReference type="EMBL" id="KAJ8050838.1"/>
    </source>
</evidence>
<dbReference type="Gene3D" id="1.25.40.530">
    <property type="entry name" value="MyTH4 domain"/>
    <property type="match status" value="1"/>
</dbReference>
<dbReference type="GO" id="GO:0005856">
    <property type="term" value="C:cytoskeleton"/>
    <property type="evidence" value="ECO:0007669"/>
    <property type="project" value="InterPro"/>
</dbReference>
<dbReference type="SMART" id="SM00139">
    <property type="entry name" value="MyTH4"/>
    <property type="match status" value="1"/>
</dbReference>
<feature type="compositionally biased region" description="Polar residues" evidence="1">
    <location>
        <begin position="638"/>
        <end position="651"/>
    </location>
</feature>
<feature type="region of interest" description="Disordered" evidence="1">
    <location>
        <begin position="93"/>
        <end position="172"/>
    </location>
</feature>
<evidence type="ECO:0000259" key="2">
    <source>
        <dbReference type="PROSITE" id="PS50020"/>
    </source>
</evidence>
<feature type="compositionally biased region" description="Basic and acidic residues" evidence="1">
    <location>
        <begin position="325"/>
        <end position="334"/>
    </location>
</feature>
<feature type="compositionally biased region" description="Polar residues" evidence="1">
    <location>
        <begin position="766"/>
        <end position="785"/>
    </location>
</feature>
<dbReference type="SUPFAM" id="SSF51045">
    <property type="entry name" value="WW domain"/>
    <property type="match status" value="1"/>
</dbReference>
<feature type="domain" description="WW" evidence="2">
    <location>
        <begin position="48"/>
        <end position="76"/>
    </location>
</feature>
<dbReference type="GO" id="GO:0007165">
    <property type="term" value="P:signal transduction"/>
    <property type="evidence" value="ECO:0007669"/>
    <property type="project" value="InterPro"/>
</dbReference>
<gene>
    <name evidence="5" type="ORF">HOLleu_04189</name>
</gene>
<dbReference type="InterPro" id="IPR001202">
    <property type="entry name" value="WW_dom"/>
</dbReference>
<feature type="compositionally biased region" description="Low complexity" evidence="1">
    <location>
        <begin position="535"/>
        <end position="544"/>
    </location>
</feature>